<dbReference type="RefSeq" id="WP_345726248.1">
    <property type="nucleotide sequence ID" value="NZ_BAAAYN010000003.1"/>
</dbReference>
<dbReference type="EMBL" id="BAAAYN010000003">
    <property type="protein sequence ID" value="GAA3382503.1"/>
    <property type="molecule type" value="Genomic_DNA"/>
</dbReference>
<evidence type="ECO:0000256" key="2">
    <source>
        <dbReference type="ARBA" id="ARBA00023002"/>
    </source>
</evidence>
<accession>A0ABP6SQT8</accession>
<evidence type="ECO:0000313" key="4">
    <source>
        <dbReference type="EMBL" id="GAA3382503.1"/>
    </source>
</evidence>
<evidence type="ECO:0000313" key="5">
    <source>
        <dbReference type="Proteomes" id="UP001501676"/>
    </source>
</evidence>
<protein>
    <submittedName>
        <fullName evidence="4">Ldh family oxidoreductase</fullName>
    </submittedName>
</protein>
<feature type="compositionally biased region" description="Basic and acidic residues" evidence="3">
    <location>
        <begin position="353"/>
        <end position="362"/>
    </location>
</feature>
<organism evidence="4 5">
    <name type="scientific">Cryptosporangium minutisporangium</name>
    <dbReference type="NCBI Taxonomy" id="113569"/>
    <lineage>
        <taxon>Bacteria</taxon>
        <taxon>Bacillati</taxon>
        <taxon>Actinomycetota</taxon>
        <taxon>Actinomycetes</taxon>
        <taxon>Cryptosporangiales</taxon>
        <taxon>Cryptosporangiaceae</taxon>
        <taxon>Cryptosporangium</taxon>
    </lineage>
</organism>
<dbReference type="PANTHER" id="PTHR11091:SF0">
    <property type="entry name" value="MALATE DEHYDROGENASE"/>
    <property type="match status" value="1"/>
</dbReference>
<dbReference type="InterPro" id="IPR036111">
    <property type="entry name" value="Mal/L-sulfo/L-lacto_DH-like_sf"/>
</dbReference>
<proteinExistence type="inferred from homology"/>
<dbReference type="InterPro" id="IPR003767">
    <property type="entry name" value="Malate/L-lactate_DH-like"/>
</dbReference>
<reference evidence="5" key="1">
    <citation type="journal article" date="2019" name="Int. J. Syst. Evol. Microbiol.">
        <title>The Global Catalogue of Microorganisms (GCM) 10K type strain sequencing project: providing services to taxonomists for standard genome sequencing and annotation.</title>
        <authorList>
            <consortium name="The Broad Institute Genomics Platform"/>
            <consortium name="The Broad Institute Genome Sequencing Center for Infectious Disease"/>
            <person name="Wu L."/>
            <person name="Ma J."/>
        </authorList>
    </citation>
    <scope>NUCLEOTIDE SEQUENCE [LARGE SCALE GENOMIC DNA]</scope>
    <source>
        <strain evidence="5">JCM 9458</strain>
    </source>
</reference>
<comment type="similarity">
    <text evidence="1">Belongs to the LDH2/MDH2 oxidoreductase family.</text>
</comment>
<keyword evidence="5" id="KW-1185">Reference proteome</keyword>
<sequence length="400" mass="42459">MTETVPVERLHTLLADILEGLGASRAYADTVATLLVEADLRGVDSHGAHLIALYAQRVRSGHIDPSAKPRIVEDHGSTLVLDAGLGFGQIAGLAAVHHAIDLSEEYGVAAVAVREGTHLGALAAYTERVARAGRICLCFQNGPTFVPPFGGIDQLFSTNPLSYAIPTGEEPTIVFDIATTTVAGNKLLLAQKRGDSSIPEGWATDVNGVPTTDPAAASVRHLQWFGGHKGYGLALLVEVLAGVLTGSSFGRTEHTRSSAHGADRVAKGFLFLAVDPARFLPLADFRARVDTLIRDVRASRPAEGVERVLVPGELEHERRQQRRRDGIPLPDALRAELDRYASEVGVPGLADRADAARADAARADAAPADAARADEGRAEEPRARVEGDDRTDRTTTAPTP</sequence>
<dbReference type="Gene3D" id="3.30.1370.60">
    <property type="entry name" value="Hypothetical oxidoreductase yiak, domain 2"/>
    <property type="match status" value="1"/>
</dbReference>
<gene>
    <name evidence="4" type="ORF">GCM10020369_04600</name>
</gene>
<dbReference type="Gene3D" id="1.10.1530.10">
    <property type="match status" value="1"/>
</dbReference>
<dbReference type="Proteomes" id="UP001501676">
    <property type="component" value="Unassembled WGS sequence"/>
</dbReference>
<dbReference type="InterPro" id="IPR043143">
    <property type="entry name" value="Mal/L-sulf/L-lact_DH-like_NADP"/>
</dbReference>
<dbReference type="InterPro" id="IPR043144">
    <property type="entry name" value="Mal/L-sulf/L-lact_DH-like_ah"/>
</dbReference>
<feature type="compositionally biased region" description="Basic and acidic residues" evidence="3">
    <location>
        <begin position="371"/>
        <end position="393"/>
    </location>
</feature>
<dbReference type="PANTHER" id="PTHR11091">
    <property type="entry name" value="OXIDOREDUCTASE-RELATED"/>
    <property type="match status" value="1"/>
</dbReference>
<dbReference type="Pfam" id="PF02615">
    <property type="entry name" value="Ldh_2"/>
    <property type="match status" value="1"/>
</dbReference>
<comment type="caution">
    <text evidence="4">The sequence shown here is derived from an EMBL/GenBank/DDBJ whole genome shotgun (WGS) entry which is preliminary data.</text>
</comment>
<evidence type="ECO:0000256" key="1">
    <source>
        <dbReference type="ARBA" id="ARBA00006056"/>
    </source>
</evidence>
<keyword evidence="2" id="KW-0560">Oxidoreductase</keyword>
<feature type="region of interest" description="Disordered" evidence="3">
    <location>
        <begin position="353"/>
        <end position="400"/>
    </location>
</feature>
<name>A0ABP6SQT8_9ACTN</name>
<evidence type="ECO:0000256" key="3">
    <source>
        <dbReference type="SAM" id="MobiDB-lite"/>
    </source>
</evidence>
<dbReference type="SUPFAM" id="SSF89733">
    <property type="entry name" value="L-sulfolactate dehydrogenase-like"/>
    <property type="match status" value="1"/>
</dbReference>